<accession>A0ABZ3IHY2</accession>
<name>A0ABZ3IHY2_9FIRM</name>
<evidence type="ECO:0000313" key="2">
    <source>
        <dbReference type="Proteomes" id="UP000216752"/>
    </source>
</evidence>
<proteinExistence type="predicted"/>
<sequence>MEIAYSFDCEDIIDAEKAYDLYWSGVITDKKNFQCPSPGCSAQLTCANIDKPRYAMKRRPYFTPRDEHSCDCVEENAKSVGVDDSEVGRRNKYINSQVDTFLFERPKKKPQGNGSKTDLEDRHKEIKKRKYFEQDNKPARNAEYNTIKPLVSKFEFYKAEEQLDKHYVNIVGCKISYSQMFVDIDGLNLSTICKYDRIYFGEATVFKVPKKDNDFVVRFTGKIIESKEYSPTIYIANSIIQKHYWRHVWANMLNELVNSREKAIFYIYSKPKVNGKEQEYLNLQITNLNHLDYRIVEE</sequence>
<dbReference type="RefSeq" id="WP_094606861.1">
    <property type="nucleotide sequence ID" value="NZ_CP155573.1"/>
</dbReference>
<gene>
    <name evidence="1" type="ORF">SPSIL_014000</name>
</gene>
<protein>
    <recommendedName>
        <fullName evidence="3">Competence protein CoiA-like family protein</fullName>
    </recommendedName>
</protein>
<evidence type="ECO:0008006" key="3">
    <source>
        <dbReference type="Google" id="ProtNLM"/>
    </source>
</evidence>
<dbReference type="Proteomes" id="UP000216752">
    <property type="component" value="Chromosome"/>
</dbReference>
<organism evidence="1 2">
    <name type="scientific">Sporomusa silvacetica DSM 10669</name>
    <dbReference type="NCBI Taxonomy" id="1123289"/>
    <lineage>
        <taxon>Bacteria</taxon>
        <taxon>Bacillati</taxon>
        <taxon>Bacillota</taxon>
        <taxon>Negativicutes</taxon>
        <taxon>Selenomonadales</taxon>
        <taxon>Sporomusaceae</taxon>
        <taxon>Sporomusa</taxon>
    </lineage>
</organism>
<dbReference type="EMBL" id="CP155573">
    <property type="protein sequence ID" value="XFO65291.1"/>
    <property type="molecule type" value="Genomic_DNA"/>
</dbReference>
<keyword evidence="2" id="KW-1185">Reference proteome</keyword>
<evidence type="ECO:0000313" key="1">
    <source>
        <dbReference type="EMBL" id="XFO65291.1"/>
    </source>
</evidence>
<reference evidence="1" key="1">
    <citation type="submission" date="2024-05" db="EMBL/GenBank/DDBJ databases">
        <title>Isolation and characterization of Sporomusa carbonis sp. nov., a carboxydotrophic hydrogenogen in the genus of Sporomusa isolated from a charcoal burning pile.</title>
        <authorList>
            <person name="Boeer T."/>
            <person name="Rosenbaum F."/>
            <person name="Eysell L."/>
            <person name="Mueller V."/>
            <person name="Daniel R."/>
            <person name="Poehlein A."/>
        </authorList>
    </citation>
    <scope>NUCLEOTIDE SEQUENCE [LARGE SCALE GENOMIC DNA]</scope>
    <source>
        <strain evidence="1">DSM 10669</strain>
    </source>
</reference>